<sequence length="72" mass="7793">MMPNHCRTTGLGVVGELLVWTGAVTFFVELGFRVAALDGDDDGINGNLRMGGSALEMCQTMVQRFCIVGRQE</sequence>
<evidence type="ECO:0000313" key="2">
    <source>
        <dbReference type="Proteomes" id="UP001480595"/>
    </source>
</evidence>
<dbReference type="RefSeq" id="XP_066713771.1">
    <property type="nucleotide sequence ID" value="XM_066860182.1"/>
</dbReference>
<evidence type="ECO:0000313" key="1">
    <source>
        <dbReference type="EMBL" id="KAK8058325.1"/>
    </source>
</evidence>
<comment type="caution">
    <text evidence="1">The sequence shown here is derived from an EMBL/GenBank/DDBJ whole genome shotgun (WGS) entry which is preliminary data.</text>
</comment>
<dbReference type="Proteomes" id="UP001480595">
    <property type="component" value="Unassembled WGS sequence"/>
</dbReference>
<dbReference type="EMBL" id="JAQQWL010000009">
    <property type="protein sequence ID" value="KAK8058325.1"/>
    <property type="molecule type" value="Genomic_DNA"/>
</dbReference>
<protein>
    <submittedName>
        <fullName evidence="1">Uncharacterized protein</fullName>
    </submittedName>
</protein>
<accession>A0ABR1UJU3</accession>
<keyword evidence="2" id="KW-1185">Reference proteome</keyword>
<name>A0ABR1UJU3_9PEZI</name>
<reference evidence="1 2" key="1">
    <citation type="submission" date="2023-01" db="EMBL/GenBank/DDBJ databases">
        <title>Analysis of 21 Apiospora genomes using comparative genomics revels a genus with tremendous synthesis potential of carbohydrate active enzymes and secondary metabolites.</title>
        <authorList>
            <person name="Sorensen T."/>
        </authorList>
    </citation>
    <scope>NUCLEOTIDE SEQUENCE [LARGE SCALE GENOMIC DNA]</scope>
    <source>
        <strain evidence="1 2">CBS 135458</strain>
    </source>
</reference>
<proteinExistence type="predicted"/>
<gene>
    <name evidence="1" type="ORF">PG994_008773</name>
</gene>
<organism evidence="1 2">
    <name type="scientific">Apiospora phragmitis</name>
    <dbReference type="NCBI Taxonomy" id="2905665"/>
    <lineage>
        <taxon>Eukaryota</taxon>
        <taxon>Fungi</taxon>
        <taxon>Dikarya</taxon>
        <taxon>Ascomycota</taxon>
        <taxon>Pezizomycotina</taxon>
        <taxon>Sordariomycetes</taxon>
        <taxon>Xylariomycetidae</taxon>
        <taxon>Amphisphaeriales</taxon>
        <taxon>Apiosporaceae</taxon>
        <taxon>Apiospora</taxon>
    </lineage>
</organism>
<dbReference type="GeneID" id="92093245"/>